<gene>
    <name evidence="3" type="primary">LOC106011781</name>
</gene>
<feature type="chain" id="PRO_5045671028" evidence="1">
    <location>
        <begin position="22"/>
        <end position="112"/>
    </location>
</feature>
<reference evidence="3" key="1">
    <citation type="submission" date="2025-08" db="UniProtKB">
        <authorList>
            <consortium name="RefSeq"/>
        </authorList>
    </citation>
    <scope>IDENTIFICATION</scope>
</reference>
<dbReference type="GeneID" id="106011781"/>
<evidence type="ECO:0000313" key="2">
    <source>
        <dbReference type="Proteomes" id="UP000694888"/>
    </source>
</evidence>
<dbReference type="RefSeq" id="XP_012938058.1">
    <property type="nucleotide sequence ID" value="XM_013082604.2"/>
</dbReference>
<sequence>MARCLVSVLTVLAVVTSLSQGQICPAVDACLQTFTSVMRNVGHDRDMYCSKERDLITCIEDSTCSQQTEKHRESELRNFKKDGQCDAAGIISPSLWTLALLICCTAVYHHYS</sequence>
<proteinExistence type="predicted"/>
<dbReference type="Proteomes" id="UP000694888">
    <property type="component" value="Unplaced"/>
</dbReference>
<organism evidence="2 3">
    <name type="scientific">Aplysia californica</name>
    <name type="common">California sea hare</name>
    <dbReference type="NCBI Taxonomy" id="6500"/>
    <lineage>
        <taxon>Eukaryota</taxon>
        <taxon>Metazoa</taxon>
        <taxon>Spiralia</taxon>
        <taxon>Lophotrochozoa</taxon>
        <taxon>Mollusca</taxon>
        <taxon>Gastropoda</taxon>
        <taxon>Heterobranchia</taxon>
        <taxon>Euthyneura</taxon>
        <taxon>Tectipleura</taxon>
        <taxon>Aplysiida</taxon>
        <taxon>Aplysioidea</taxon>
        <taxon>Aplysiidae</taxon>
        <taxon>Aplysia</taxon>
    </lineage>
</organism>
<protein>
    <submittedName>
        <fullName evidence="3">Uncharacterized protein LOC106011781</fullName>
    </submittedName>
</protein>
<evidence type="ECO:0000256" key="1">
    <source>
        <dbReference type="SAM" id="SignalP"/>
    </source>
</evidence>
<name>A0ABM1A013_APLCA</name>
<feature type="signal peptide" evidence="1">
    <location>
        <begin position="1"/>
        <end position="21"/>
    </location>
</feature>
<evidence type="ECO:0000313" key="3">
    <source>
        <dbReference type="RefSeq" id="XP_012938058.1"/>
    </source>
</evidence>
<keyword evidence="1" id="KW-0732">Signal</keyword>
<accession>A0ABM1A013</accession>
<keyword evidence="2" id="KW-1185">Reference proteome</keyword>